<evidence type="ECO:0000259" key="3">
    <source>
        <dbReference type="Pfam" id="PF00462"/>
    </source>
</evidence>
<dbReference type="InterPro" id="IPR002109">
    <property type="entry name" value="Glutaredoxin"/>
</dbReference>
<accession>A0A1I0SZV8</accession>
<dbReference type="InterPro" id="IPR036249">
    <property type="entry name" value="Thioredoxin-like_sf"/>
</dbReference>
<sequence>MSAVTVYTKPNCVQCKATFRALDKAGIDYTAVDITLDTDARDYVMALGYLAAPVVVVDDGIHWSGFRDTRIAALAAA</sequence>
<dbReference type="NCBIfam" id="TIGR02194">
    <property type="entry name" value="GlrX_NrdH"/>
    <property type="match status" value="1"/>
</dbReference>
<gene>
    <name evidence="4" type="ORF">SAMN05444374_103201</name>
</gene>
<dbReference type="Proteomes" id="UP000182054">
    <property type="component" value="Unassembled WGS sequence"/>
</dbReference>
<evidence type="ECO:0000313" key="4">
    <source>
        <dbReference type="EMBL" id="SFA45054.1"/>
    </source>
</evidence>
<dbReference type="GO" id="GO:0045454">
    <property type="term" value="P:cell redox homeostasis"/>
    <property type="evidence" value="ECO:0007669"/>
    <property type="project" value="InterPro"/>
</dbReference>
<evidence type="ECO:0000256" key="2">
    <source>
        <dbReference type="ARBA" id="ARBA00017945"/>
    </source>
</evidence>
<feature type="domain" description="Glutaredoxin" evidence="3">
    <location>
        <begin position="4"/>
        <end position="59"/>
    </location>
</feature>
<proteinExistence type="predicted"/>
<dbReference type="RefSeq" id="WP_074921844.1">
    <property type="nucleotide sequence ID" value="NZ_FOJN01000003.1"/>
</dbReference>
<protein>
    <recommendedName>
        <fullName evidence="2">Glutaredoxin-like protein NrdH</fullName>
    </recommendedName>
</protein>
<reference evidence="4 5" key="1">
    <citation type="submission" date="2016-10" db="EMBL/GenBank/DDBJ databases">
        <authorList>
            <person name="de Groot N.N."/>
        </authorList>
    </citation>
    <scope>NUCLEOTIDE SEQUENCE [LARGE SCALE GENOMIC DNA]</scope>
    <source>
        <strain evidence="4 5">DSM 44908</strain>
    </source>
</reference>
<dbReference type="AlphaFoldDB" id="A0A1I0SZV8"/>
<comment type="function">
    <text evidence="1">Electron transport system for the ribonucleotide reductase system NrdEF.</text>
</comment>
<dbReference type="CDD" id="cd02976">
    <property type="entry name" value="NrdH"/>
    <property type="match status" value="1"/>
</dbReference>
<evidence type="ECO:0000256" key="1">
    <source>
        <dbReference type="ARBA" id="ARBA00002292"/>
    </source>
</evidence>
<dbReference type="GeneID" id="85485055"/>
<name>A0A1I0SZV8_9NOCA</name>
<dbReference type="PROSITE" id="PS51354">
    <property type="entry name" value="GLUTAREDOXIN_2"/>
    <property type="match status" value="1"/>
</dbReference>
<dbReference type="Pfam" id="PF00462">
    <property type="entry name" value="Glutaredoxin"/>
    <property type="match status" value="1"/>
</dbReference>
<evidence type="ECO:0000313" key="5">
    <source>
        <dbReference type="Proteomes" id="UP000182054"/>
    </source>
</evidence>
<dbReference type="EMBL" id="FOJN01000003">
    <property type="protein sequence ID" value="SFA45054.1"/>
    <property type="molecule type" value="Genomic_DNA"/>
</dbReference>
<dbReference type="Gene3D" id="3.40.30.10">
    <property type="entry name" value="Glutaredoxin"/>
    <property type="match status" value="1"/>
</dbReference>
<dbReference type="InterPro" id="IPR011909">
    <property type="entry name" value="GlrX_NrdH"/>
</dbReference>
<dbReference type="OrthoDB" id="8545217at2"/>
<organism evidence="4 5">
    <name type="scientific">Rhodococcoides kroppenstedtii</name>
    <dbReference type="NCBI Taxonomy" id="293050"/>
    <lineage>
        <taxon>Bacteria</taxon>
        <taxon>Bacillati</taxon>
        <taxon>Actinomycetota</taxon>
        <taxon>Actinomycetes</taxon>
        <taxon>Mycobacteriales</taxon>
        <taxon>Nocardiaceae</taxon>
        <taxon>Rhodococcoides</taxon>
    </lineage>
</organism>
<dbReference type="SUPFAM" id="SSF52833">
    <property type="entry name" value="Thioredoxin-like"/>
    <property type="match status" value="1"/>
</dbReference>